<keyword evidence="3 5" id="KW-1133">Transmembrane helix</keyword>
<feature type="transmembrane region" description="Helical" evidence="5">
    <location>
        <begin position="49"/>
        <end position="72"/>
    </location>
</feature>
<dbReference type="SUPFAM" id="SSF161084">
    <property type="entry name" value="MAPEG domain-like"/>
    <property type="match status" value="1"/>
</dbReference>
<comment type="caution">
    <text evidence="6">The sequence shown here is derived from an EMBL/GenBank/DDBJ whole genome shotgun (WGS) entry which is preliminary data.</text>
</comment>
<keyword evidence="4 5" id="KW-0472">Membrane</keyword>
<sequence length="127" mass="13866">MTILLICALLAVLMPYFAKAPVAVAMNKLNGYDNKHPRDQQSKLTGFGARALAAHQNCFESLAVFAVALAVVLGTNNVHQVTELLAIAHIISRTLYCVFYYLNLDVLRSLVWFVGLATAVAMIIVCI</sequence>
<reference evidence="6" key="1">
    <citation type="journal article" date="2015" name="Nature">
        <title>Complex archaea that bridge the gap between prokaryotes and eukaryotes.</title>
        <authorList>
            <person name="Spang A."/>
            <person name="Saw J.H."/>
            <person name="Jorgensen S.L."/>
            <person name="Zaremba-Niedzwiedzka K."/>
            <person name="Martijn J."/>
            <person name="Lind A.E."/>
            <person name="van Eijk R."/>
            <person name="Schleper C."/>
            <person name="Guy L."/>
            <person name="Ettema T.J."/>
        </authorList>
    </citation>
    <scope>NUCLEOTIDE SEQUENCE</scope>
</reference>
<dbReference type="PANTHER" id="PTHR35371">
    <property type="entry name" value="INNER MEMBRANE PROTEIN"/>
    <property type="match status" value="1"/>
</dbReference>
<name>A0A0F9EF61_9ZZZZ</name>
<evidence type="ECO:0000313" key="6">
    <source>
        <dbReference type="EMBL" id="KKL28496.1"/>
    </source>
</evidence>
<comment type="subcellular location">
    <subcellularLocation>
        <location evidence="1">Membrane</location>
    </subcellularLocation>
</comment>
<evidence type="ECO:0000256" key="1">
    <source>
        <dbReference type="ARBA" id="ARBA00004370"/>
    </source>
</evidence>
<feature type="transmembrane region" description="Helical" evidence="5">
    <location>
        <begin position="84"/>
        <end position="103"/>
    </location>
</feature>
<keyword evidence="2 5" id="KW-0812">Transmembrane</keyword>
<evidence type="ECO:0000256" key="5">
    <source>
        <dbReference type="SAM" id="Phobius"/>
    </source>
</evidence>
<dbReference type="InterPro" id="IPR023352">
    <property type="entry name" value="MAPEG-like_dom_sf"/>
</dbReference>
<dbReference type="InterPro" id="IPR001129">
    <property type="entry name" value="Membr-assoc_MAPEG"/>
</dbReference>
<dbReference type="PANTHER" id="PTHR35371:SF1">
    <property type="entry name" value="BLR7753 PROTEIN"/>
    <property type="match status" value="1"/>
</dbReference>
<dbReference type="Gene3D" id="1.20.120.550">
    <property type="entry name" value="Membrane associated eicosanoid/glutathione metabolism-like domain"/>
    <property type="match status" value="1"/>
</dbReference>
<dbReference type="AlphaFoldDB" id="A0A0F9EF61"/>
<evidence type="ECO:0008006" key="7">
    <source>
        <dbReference type="Google" id="ProtNLM"/>
    </source>
</evidence>
<accession>A0A0F9EF61</accession>
<organism evidence="6">
    <name type="scientific">marine sediment metagenome</name>
    <dbReference type="NCBI Taxonomy" id="412755"/>
    <lineage>
        <taxon>unclassified sequences</taxon>
        <taxon>metagenomes</taxon>
        <taxon>ecological metagenomes</taxon>
    </lineage>
</organism>
<gene>
    <name evidence="6" type="ORF">LCGC14_2374550</name>
</gene>
<proteinExistence type="predicted"/>
<dbReference type="Pfam" id="PF01124">
    <property type="entry name" value="MAPEG"/>
    <property type="match status" value="1"/>
</dbReference>
<dbReference type="EMBL" id="LAZR01035078">
    <property type="protein sequence ID" value="KKL28496.1"/>
    <property type="molecule type" value="Genomic_DNA"/>
</dbReference>
<evidence type="ECO:0000256" key="4">
    <source>
        <dbReference type="ARBA" id="ARBA00023136"/>
    </source>
</evidence>
<evidence type="ECO:0000256" key="3">
    <source>
        <dbReference type="ARBA" id="ARBA00022989"/>
    </source>
</evidence>
<protein>
    <recommendedName>
        <fullName evidence="7">MAPEG family protein</fullName>
    </recommendedName>
</protein>
<dbReference type="GO" id="GO:0016020">
    <property type="term" value="C:membrane"/>
    <property type="evidence" value="ECO:0007669"/>
    <property type="project" value="UniProtKB-SubCell"/>
</dbReference>
<evidence type="ECO:0000256" key="2">
    <source>
        <dbReference type="ARBA" id="ARBA00022692"/>
    </source>
</evidence>
<feature type="transmembrane region" description="Helical" evidence="5">
    <location>
        <begin position="109"/>
        <end position="126"/>
    </location>
</feature>